<evidence type="ECO:0000256" key="2">
    <source>
        <dbReference type="ARBA" id="ARBA00022694"/>
    </source>
</evidence>
<dbReference type="GO" id="GO:0005829">
    <property type="term" value="C:cytosol"/>
    <property type="evidence" value="ECO:0007669"/>
    <property type="project" value="TreeGrafter"/>
</dbReference>
<dbReference type="GO" id="GO:0002143">
    <property type="term" value="P:tRNA wobble position uridine thiolation"/>
    <property type="evidence" value="ECO:0007669"/>
    <property type="project" value="TreeGrafter"/>
</dbReference>
<reference evidence="4" key="1">
    <citation type="submission" date="2022-07" db="EMBL/GenBank/DDBJ databases">
        <title>Phylogenomic reconstructions and comparative analyses of Kickxellomycotina fungi.</title>
        <authorList>
            <person name="Reynolds N.K."/>
            <person name="Stajich J.E."/>
            <person name="Barry K."/>
            <person name="Grigoriev I.V."/>
            <person name="Crous P."/>
            <person name="Smith M.E."/>
        </authorList>
    </citation>
    <scope>NUCLEOTIDE SEQUENCE</scope>
    <source>
        <strain evidence="4">NBRC 100468</strain>
    </source>
</reference>
<dbReference type="Gene3D" id="3.40.50.620">
    <property type="entry name" value="HUPs"/>
    <property type="match status" value="1"/>
</dbReference>
<keyword evidence="1 3" id="KW-0963">Cytoplasm</keyword>
<dbReference type="SUPFAM" id="SSF52402">
    <property type="entry name" value="Adenine nucleotide alpha hydrolases-like"/>
    <property type="match status" value="1"/>
</dbReference>
<keyword evidence="5" id="KW-1185">Reference proteome</keyword>
<comment type="similarity">
    <text evidence="3">Belongs to the CTU2/NCS2 family.</text>
</comment>
<accession>A0A9W7ZTV4</accession>
<sequence>MSMYHQHRIKGRQQKYDNVEVFHIDESSLFKDAQEAKARDLISKYGFKTITAKLEDVFQETNSDFFTNVSIDDSAIEHKNKYPTSESPEKRSNALTHLFDQIKTYTAKEDMLDSIKAYLIVHAAQQNDCSVIAVGDSATRIAVKTIGYTSQGRGFSLPLDVGVSNRWFEGINIIRPMKDMLGKEVGYFNHCMGIDTAIVPTFTTRAPQKASIDRLTESLIVGLDRDFPSTISTIGRTAGKLEVTRKAIESPQCPLCGMPSEADSIEWRKMLSVSSLGDEEAMQNTTTPLIRAMCYSCQNTMRDVKPDAGLLPSFVNERSQNKAHNSQSLLKKQIESFLID</sequence>
<protein>
    <recommendedName>
        <fullName evidence="3">Cytoplasmic tRNA 2-thiolation protein 2</fullName>
    </recommendedName>
</protein>
<comment type="function">
    <text evidence="3">Plays a central role in 2-thiolation of mcm(5)S(2)U at tRNA wobble positions of tRNA(Lys), tRNA(Glu) and tRNA(Gln). May act by forming a heterodimer with NCS6 that ligates sulfur from thiocarboxylated URM1 onto the uridine of tRNAs at wobble position. Prior mcm(5) tRNA modification by the elongator complex is required for 2-thiolation. May also be involved in protein urmylation.</text>
</comment>
<gene>
    <name evidence="3 4" type="primary">CTU2</name>
    <name evidence="3" type="synonym">NCS2</name>
    <name evidence="4" type="ORF">H4219_004022</name>
</gene>
<dbReference type="InterPro" id="IPR014729">
    <property type="entry name" value="Rossmann-like_a/b/a_fold"/>
</dbReference>
<proteinExistence type="inferred from homology"/>
<dbReference type="PANTHER" id="PTHR20882:SF14">
    <property type="entry name" value="CYTOPLASMIC TRNA 2-THIOLATION PROTEIN 2"/>
    <property type="match status" value="1"/>
</dbReference>
<dbReference type="InterPro" id="IPR019407">
    <property type="entry name" value="CTU2"/>
</dbReference>
<dbReference type="OrthoDB" id="25129at2759"/>
<evidence type="ECO:0000256" key="1">
    <source>
        <dbReference type="ARBA" id="ARBA00022490"/>
    </source>
</evidence>
<dbReference type="HAMAP" id="MF_03054">
    <property type="entry name" value="CTU2"/>
    <property type="match status" value="1"/>
</dbReference>
<dbReference type="AlphaFoldDB" id="A0A9W7ZTV4"/>
<comment type="caution">
    <text evidence="4">The sequence shown here is derived from an EMBL/GenBank/DDBJ whole genome shotgun (WGS) entry which is preliminary data.</text>
</comment>
<evidence type="ECO:0000256" key="3">
    <source>
        <dbReference type="HAMAP-Rule" id="MF_03054"/>
    </source>
</evidence>
<dbReference type="Proteomes" id="UP001150538">
    <property type="component" value="Unassembled WGS sequence"/>
</dbReference>
<organism evidence="4 5">
    <name type="scientific">Mycoemilia scoparia</name>
    <dbReference type="NCBI Taxonomy" id="417184"/>
    <lineage>
        <taxon>Eukaryota</taxon>
        <taxon>Fungi</taxon>
        <taxon>Fungi incertae sedis</taxon>
        <taxon>Zoopagomycota</taxon>
        <taxon>Kickxellomycotina</taxon>
        <taxon>Kickxellomycetes</taxon>
        <taxon>Kickxellales</taxon>
        <taxon>Kickxellaceae</taxon>
        <taxon>Mycoemilia</taxon>
    </lineage>
</organism>
<keyword evidence="2 3" id="KW-0819">tRNA processing</keyword>
<dbReference type="EMBL" id="JANBPU010000120">
    <property type="protein sequence ID" value="KAJ1916000.1"/>
    <property type="molecule type" value="Genomic_DNA"/>
</dbReference>
<dbReference type="Pfam" id="PF10288">
    <property type="entry name" value="CTU2"/>
    <property type="match status" value="1"/>
</dbReference>
<dbReference type="GO" id="GO:0016783">
    <property type="term" value="F:sulfurtransferase activity"/>
    <property type="evidence" value="ECO:0007669"/>
    <property type="project" value="TreeGrafter"/>
</dbReference>
<evidence type="ECO:0000313" key="4">
    <source>
        <dbReference type="EMBL" id="KAJ1916000.1"/>
    </source>
</evidence>
<comment type="subcellular location">
    <subcellularLocation>
        <location evidence="3">Cytoplasm</location>
    </subcellularLocation>
</comment>
<dbReference type="GO" id="GO:0016779">
    <property type="term" value="F:nucleotidyltransferase activity"/>
    <property type="evidence" value="ECO:0007669"/>
    <property type="project" value="UniProtKB-UniRule"/>
</dbReference>
<name>A0A9W7ZTV4_9FUNG</name>
<dbReference type="GO" id="GO:0032447">
    <property type="term" value="P:protein urmylation"/>
    <property type="evidence" value="ECO:0007669"/>
    <property type="project" value="UniProtKB-UniRule"/>
</dbReference>
<comment type="pathway">
    <text evidence="3">tRNA modification; 5-methoxycarbonylmethyl-2-thiouridine-tRNA biosynthesis.</text>
</comment>
<dbReference type="PANTHER" id="PTHR20882">
    <property type="entry name" value="CYTOPLASMIC TRNA 2-THIOLATION PROTEIN 2"/>
    <property type="match status" value="1"/>
</dbReference>
<dbReference type="GO" id="GO:0000049">
    <property type="term" value="F:tRNA binding"/>
    <property type="evidence" value="ECO:0007669"/>
    <property type="project" value="InterPro"/>
</dbReference>
<evidence type="ECO:0000313" key="5">
    <source>
        <dbReference type="Proteomes" id="UP001150538"/>
    </source>
</evidence>